<dbReference type="Gramene" id="ONK80732">
    <property type="protein sequence ID" value="ONK80732"/>
    <property type="gene ID" value="A4U43_C01F21110"/>
</dbReference>
<dbReference type="CDD" id="cd03784">
    <property type="entry name" value="GT1_Gtf-like"/>
    <property type="match status" value="1"/>
</dbReference>
<sequence length="495" mass="55672">MGELTVFNGSNDHKCHFVLVPLMAQGHMIPMVDMAQIIAARGALVSFVTTPVNAARIRPIIDRVKSHGLPIRFVELTFPCAESGLPEGCENVDLLPSMDLTRPFFDAVSLLRGPFESFVRDVEPVPSCMIVDYCSSFTAGIAQEMDIPRIIFHGPSCFYILCFQNLWEHKEYHEVDEFEPIVIPDMAQQVKISRAQAPGWFPGPDWKEVRDKAMEAEVSAQGVIVNTFHELEPEFVECYRKKIKKPVWPIGPFSLYNKDFTSKASRGKKSSVDERQVSSWLDSKETRSVVFVNFGSLVRTKVCQLIEIGRGLLASNRPFIWVLKEEEECCPEFRQWMSEELEGMEAGERSLVITGWAPQAVILSHPSVGGFVTHCGWNSILEAVCAGVPMITWPHFADQFLNEKLVVEVLKVGVDIGVRIPVYMMKENEVSVKGEAVEKAISRLMDDETDEESKERRGRAAKLAQNAWKAMEEGGSSYENLTRLIEYVSESSKLA</sequence>
<proteinExistence type="inferred from homology"/>
<evidence type="ECO:0000256" key="2">
    <source>
        <dbReference type="ARBA" id="ARBA00022679"/>
    </source>
</evidence>
<dbReference type="InterPro" id="IPR035595">
    <property type="entry name" value="UDP_glycos_trans_CS"/>
</dbReference>
<keyword evidence="7" id="KW-1185">Reference proteome</keyword>
<protein>
    <recommendedName>
        <fullName evidence="4">Glycosyltransferase</fullName>
        <ecNumber evidence="4">2.4.1.-</ecNumber>
    </recommendedName>
</protein>
<dbReference type="SUPFAM" id="SSF53756">
    <property type="entry name" value="UDP-Glycosyltransferase/glycogen phosphorylase"/>
    <property type="match status" value="1"/>
</dbReference>
<dbReference type="EMBL" id="CM007381">
    <property type="protein sequence ID" value="ONK80732.1"/>
    <property type="molecule type" value="Genomic_DNA"/>
</dbReference>
<feature type="domain" description="Glycosyltransferase N-terminal" evidence="5">
    <location>
        <begin position="17"/>
        <end position="253"/>
    </location>
</feature>
<dbReference type="Gene3D" id="3.40.50.2000">
    <property type="entry name" value="Glycogen Phosphorylase B"/>
    <property type="match status" value="2"/>
</dbReference>
<evidence type="ECO:0000313" key="7">
    <source>
        <dbReference type="Proteomes" id="UP000243459"/>
    </source>
</evidence>
<evidence type="ECO:0000313" key="6">
    <source>
        <dbReference type="EMBL" id="ONK80732.1"/>
    </source>
</evidence>
<dbReference type="Proteomes" id="UP000243459">
    <property type="component" value="Chromosome 1"/>
</dbReference>
<dbReference type="PANTHER" id="PTHR48047">
    <property type="entry name" value="GLYCOSYLTRANSFERASE"/>
    <property type="match status" value="1"/>
</dbReference>
<dbReference type="FunFam" id="3.40.50.2000:FF:000047">
    <property type="entry name" value="Glycosyltransferase"/>
    <property type="match status" value="1"/>
</dbReference>
<dbReference type="Pfam" id="PF00201">
    <property type="entry name" value="UDPGT"/>
    <property type="match status" value="1"/>
</dbReference>
<name>A0A5P1FRL4_ASPOF</name>
<dbReference type="OMA" id="SCVISDW"/>
<dbReference type="InterPro" id="IPR002213">
    <property type="entry name" value="UDP_glucos_trans"/>
</dbReference>
<dbReference type="OrthoDB" id="5835829at2759"/>
<evidence type="ECO:0000256" key="1">
    <source>
        <dbReference type="ARBA" id="ARBA00009995"/>
    </source>
</evidence>
<dbReference type="EC" id="2.4.1.-" evidence="4"/>
<reference evidence="7" key="1">
    <citation type="journal article" date="2017" name="Nat. Commun.">
        <title>The asparagus genome sheds light on the origin and evolution of a young Y chromosome.</title>
        <authorList>
            <person name="Harkess A."/>
            <person name="Zhou J."/>
            <person name="Xu C."/>
            <person name="Bowers J.E."/>
            <person name="Van der Hulst R."/>
            <person name="Ayyampalayam S."/>
            <person name="Mercati F."/>
            <person name="Riccardi P."/>
            <person name="McKain M.R."/>
            <person name="Kakrana A."/>
            <person name="Tang H."/>
            <person name="Ray J."/>
            <person name="Groenendijk J."/>
            <person name="Arikit S."/>
            <person name="Mathioni S.M."/>
            <person name="Nakano M."/>
            <person name="Shan H."/>
            <person name="Telgmann-Rauber A."/>
            <person name="Kanno A."/>
            <person name="Yue Z."/>
            <person name="Chen H."/>
            <person name="Li W."/>
            <person name="Chen Y."/>
            <person name="Xu X."/>
            <person name="Zhang Y."/>
            <person name="Luo S."/>
            <person name="Chen H."/>
            <person name="Gao J."/>
            <person name="Mao Z."/>
            <person name="Pires J.C."/>
            <person name="Luo M."/>
            <person name="Kudrna D."/>
            <person name="Wing R.A."/>
            <person name="Meyers B.C."/>
            <person name="Yi K."/>
            <person name="Kong H."/>
            <person name="Lavrijsen P."/>
            <person name="Sunseri F."/>
            <person name="Falavigna A."/>
            <person name="Ye Y."/>
            <person name="Leebens-Mack J.H."/>
            <person name="Chen G."/>
        </authorList>
    </citation>
    <scope>NUCLEOTIDE SEQUENCE [LARGE SCALE GENOMIC DNA]</scope>
    <source>
        <strain evidence="7">cv. DH0086</strain>
    </source>
</reference>
<dbReference type="PANTHER" id="PTHR48047:SF182">
    <property type="entry name" value="GLYCOSYLTRANSFERASE"/>
    <property type="match status" value="1"/>
</dbReference>
<evidence type="ECO:0000259" key="5">
    <source>
        <dbReference type="Pfam" id="PF26168"/>
    </source>
</evidence>
<keyword evidence="3" id="KW-0328">Glycosyltransferase</keyword>
<organism evidence="6 7">
    <name type="scientific">Asparagus officinalis</name>
    <name type="common">Garden asparagus</name>
    <dbReference type="NCBI Taxonomy" id="4686"/>
    <lineage>
        <taxon>Eukaryota</taxon>
        <taxon>Viridiplantae</taxon>
        <taxon>Streptophyta</taxon>
        <taxon>Embryophyta</taxon>
        <taxon>Tracheophyta</taxon>
        <taxon>Spermatophyta</taxon>
        <taxon>Magnoliopsida</taxon>
        <taxon>Liliopsida</taxon>
        <taxon>Asparagales</taxon>
        <taxon>Asparagaceae</taxon>
        <taxon>Asparagoideae</taxon>
        <taxon>Asparagus</taxon>
    </lineage>
</organism>
<dbReference type="AlphaFoldDB" id="A0A5P1FRL4"/>
<dbReference type="PROSITE" id="PS00375">
    <property type="entry name" value="UDPGT"/>
    <property type="match status" value="1"/>
</dbReference>
<dbReference type="Pfam" id="PF26168">
    <property type="entry name" value="Glyco_transf_N"/>
    <property type="match status" value="1"/>
</dbReference>
<evidence type="ECO:0000256" key="3">
    <source>
        <dbReference type="RuleBase" id="RU003718"/>
    </source>
</evidence>
<accession>A0A5P1FRL4</accession>
<dbReference type="InterPro" id="IPR058980">
    <property type="entry name" value="Glyco_transf_N"/>
</dbReference>
<dbReference type="GO" id="GO:0035251">
    <property type="term" value="F:UDP-glucosyltransferase activity"/>
    <property type="evidence" value="ECO:0007669"/>
    <property type="project" value="TreeGrafter"/>
</dbReference>
<gene>
    <name evidence="6" type="ORF">A4U43_C01F21110</name>
</gene>
<evidence type="ECO:0000256" key="4">
    <source>
        <dbReference type="RuleBase" id="RU362057"/>
    </source>
</evidence>
<comment type="similarity">
    <text evidence="1 3">Belongs to the UDP-glycosyltransferase family.</text>
</comment>
<keyword evidence="2 3" id="KW-0808">Transferase</keyword>